<evidence type="ECO:0000256" key="1">
    <source>
        <dbReference type="ARBA" id="ARBA00007198"/>
    </source>
</evidence>
<dbReference type="PROSITE" id="PS51353">
    <property type="entry name" value="ARSC"/>
    <property type="match status" value="1"/>
</dbReference>
<dbReference type="NCBIfam" id="NF008107">
    <property type="entry name" value="PRK10853.1"/>
    <property type="match status" value="1"/>
</dbReference>
<dbReference type="PANTHER" id="PTHR30041:SF8">
    <property type="entry name" value="PROTEIN YFFB"/>
    <property type="match status" value="1"/>
</dbReference>
<dbReference type="Pfam" id="PF03960">
    <property type="entry name" value="ArsC"/>
    <property type="match status" value="1"/>
</dbReference>
<dbReference type="CDD" id="cd03035">
    <property type="entry name" value="ArsC_Yffb"/>
    <property type="match status" value="1"/>
</dbReference>
<sequence length="118" mass="13682">MITLVYGIKNCDTVKKALKWLEENQQNPILHDYRADGLDSDWLVKMAAKFGWENLVNKRSTTWRNLDEAIKHNLNSETALKVLIEQPTLIKRPIVIQNDIALLGFNKNEYQAIFAKNK</sequence>
<dbReference type="Proteomes" id="UP000509784">
    <property type="component" value="Chromosome"/>
</dbReference>
<evidence type="ECO:0000313" key="3">
    <source>
        <dbReference type="EMBL" id="QLB39987.1"/>
    </source>
</evidence>
<accession>A0A857ENZ0</accession>
<proteinExistence type="inferred from homology"/>
<accession>A0A7D5DW45</accession>
<dbReference type="PANTHER" id="PTHR30041">
    <property type="entry name" value="ARSENATE REDUCTASE"/>
    <property type="match status" value="1"/>
</dbReference>
<comment type="similarity">
    <text evidence="1 2">Belongs to the ArsC family.</text>
</comment>
<dbReference type="SUPFAM" id="SSF52833">
    <property type="entry name" value="Thioredoxin-like"/>
    <property type="match status" value="1"/>
</dbReference>
<dbReference type="InterPro" id="IPR006660">
    <property type="entry name" value="Arsenate_reductase-like"/>
</dbReference>
<dbReference type="Gene3D" id="3.40.30.10">
    <property type="entry name" value="Glutaredoxin"/>
    <property type="match status" value="1"/>
</dbReference>
<dbReference type="NCBIfam" id="TIGR01617">
    <property type="entry name" value="arsC_related"/>
    <property type="match status" value="1"/>
</dbReference>
<dbReference type="AlphaFoldDB" id="A0A7D5DW45"/>
<dbReference type="InterPro" id="IPR036249">
    <property type="entry name" value="Thioredoxin-like_sf"/>
</dbReference>
<evidence type="ECO:0000313" key="6">
    <source>
        <dbReference type="Proteomes" id="UP000509784"/>
    </source>
</evidence>
<dbReference type="KEGG" id="mpeg:HV560_03405"/>
<evidence type="ECO:0000256" key="2">
    <source>
        <dbReference type="PROSITE-ProRule" id="PRU01282"/>
    </source>
</evidence>
<organism evidence="3 5">
    <name type="scientific">Mannheimia pernigra</name>
    <dbReference type="NCBI Taxonomy" id="111844"/>
    <lineage>
        <taxon>Bacteria</taxon>
        <taxon>Pseudomonadati</taxon>
        <taxon>Pseudomonadota</taxon>
        <taxon>Gammaproteobacteria</taxon>
        <taxon>Pasteurellales</taxon>
        <taxon>Pasteurellaceae</taxon>
        <taxon>Mannheimia</taxon>
    </lineage>
</organism>
<evidence type="ECO:0000313" key="5">
    <source>
        <dbReference type="Proteomes" id="UP000509660"/>
    </source>
</evidence>
<dbReference type="InterPro" id="IPR006504">
    <property type="entry name" value="Tscrpt_reg_Spx/MgsR"/>
</dbReference>
<dbReference type="RefSeq" id="WP_159628974.1">
    <property type="nucleotide sequence ID" value="NZ_CP046531.1"/>
</dbReference>
<protein>
    <submittedName>
        <fullName evidence="3">ArsC family reductase</fullName>
    </submittedName>
</protein>
<reference evidence="5 6" key="1">
    <citation type="submission" date="2020-06" db="EMBL/GenBank/DDBJ databases">
        <title>Mannheimia pernigra sp. nov. isolated from bovine respiratory tract.</title>
        <authorList>
            <person name="Kuhnert P."/>
            <person name="Akarsu-Egger H."/>
        </authorList>
    </citation>
    <scope>NUCLEOTIDE SEQUENCE [LARGE SCALE GENOMIC DNA]</scope>
    <source>
        <strain evidence="4 6">17CN0883</strain>
        <strain evidence="3 5">BNO311</strain>
    </source>
</reference>
<dbReference type="EMBL" id="CP055305">
    <property type="protein sequence ID" value="QLB41935.1"/>
    <property type="molecule type" value="Genomic_DNA"/>
</dbReference>
<dbReference type="EMBL" id="CP055306">
    <property type="protein sequence ID" value="QLB39987.1"/>
    <property type="molecule type" value="Genomic_DNA"/>
</dbReference>
<name>A0A7D5DW45_9PAST</name>
<evidence type="ECO:0000313" key="4">
    <source>
        <dbReference type="EMBL" id="QLB41935.1"/>
    </source>
</evidence>
<keyword evidence="5" id="KW-1185">Reference proteome</keyword>
<gene>
    <name evidence="3" type="ORF">HV559_03410</name>
    <name evidence="4" type="ORF">HV560_03405</name>
</gene>
<dbReference type="Proteomes" id="UP000509660">
    <property type="component" value="Chromosome"/>
</dbReference>